<dbReference type="InterPro" id="IPR001245">
    <property type="entry name" value="Ser-Thr/Tyr_kinase_cat_dom"/>
</dbReference>
<keyword evidence="3" id="KW-1185">Reference proteome</keyword>
<dbReference type="InterPro" id="IPR008266">
    <property type="entry name" value="Tyr_kinase_AS"/>
</dbReference>
<dbReference type="PROSITE" id="PS50011">
    <property type="entry name" value="PROTEIN_KINASE_DOM"/>
    <property type="match status" value="1"/>
</dbReference>
<evidence type="ECO:0000313" key="3">
    <source>
        <dbReference type="Proteomes" id="UP000092154"/>
    </source>
</evidence>
<dbReference type="InterPro" id="IPR051681">
    <property type="entry name" value="Ser/Thr_Kinases-Pseudokinases"/>
</dbReference>
<dbReference type="InterPro" id="IPR011009">
    <property type="entry name" value="Kinase-like_dom_sf"/>
</dbReference>
<keyword evidence="2" id="KW-0418">Kinase</keyword>
<reference evidence="2 3" key="1">
    <citation type="submission" date="2016-06" db="EMBL/GenBank/DDBJ databases">
        <title>Comparative genomics of the ectomycorrhizal sister species Rhizopogon vinicolor and Rhizopogon vesiculosus (Basidiomycota: Boletales) reveals a divergence of the mating type B locus.</title>
        <authorList>
            <consortium name="DOE Joint Genome Institute"/>
            <person name="Mujic A.B."/>
            <person name="Kuo A."/>
            <person name="Tritt A."/>
            <person name="Lipzen A."/>
            <person name="Chen C."/>
            <person name="Johnson J."/>
            <person name="Sharma A."/>
            <person name="Barry K."/>
            <person name="Grigoriev I.V."/>
            <person name="Spatafora J.W."/>
        </authorList>
    </citation>
    <scope>NUCLEOTIDE SEQUENCE [LARGE SCALE GENOMIC DNA]</scope>
    <source>
        <strain evidence="2 3">AM-OR11-026</strain>
    </source>
</reference>
<feature type="domain" description="Protein kinase" evidence="1">
    <location>
        <begin position="1"/>
        <end position="239"/>
    </location>
</feature>
<dbReference type="GO" id="GO:0005524">
    <property type="term" value="F:ATP binding"/>
    <property type="evidence" value="ECO:0007669"/>
    <property type="project" value="InterPro"/>
</dbReference>
<dbReference type="OrthoDB" id="346907at2759"/>
<evidence type="ECO:0000259" key="1">
    <source>
        <dbReference type="PROSITE" id="PS50011"/>
    </source>
</evidence>
<dbReference type="GO" id="GO:0004674">
    <property type="term" value="F:protein serine/threonine kinase activity"/>
    <property type="evidence" value="ECO:0007669"/>
    <property type="project" value="TreeGrafter"/>
</dbReference>
<dbReference type="Gene3D" id="1.10.510.10">
    <property type="entry name" value="Transferase(Phosphotransferase) domain 1"/>
    <property type="match status" value="1"/>
</dbReference>
<dbReference type="Proteomes" id="UP000092154">
    <property type="component" value="Unassembled WGS sequence"/>
</dbReference>
<dbReference type="InterPro" id="IPR000719">
    <property type="entry name" value="Prot_kinase_dom"/>
</dbReference>
<name>A0A1B7MI85_9AGAM</name>
<sequence length="240" mass="26879">MRKNTRRVRRELKVWGRLKHDCILPLWGVANNFGPYPAMVCPWIKNGTLTGFLERQQHTLSYQDKFSLLNDIALGLQYLHSKSIVHGDLTGSNVLVHGNGRACLADFGLSTMVLECIGPSYFTSTIRGNIRWAAKELFEVPEDDDDNEAAISLSIECDIYSFGSIALQVLTCKVPYYNVKKDIVVLGQVLSGKKPELPKGSNVAPRDWGFIQRCWLPRADRPLVGEIVAFIACKRQALVS</sequence>
<dbReference type="InParanoid" id="A0A1B7MI85"/>
<organism evidence="2 3">
    <name type="scientific">Rhizopogon vinicolor AM-OR11-026</name>
    <dbReference type="NCBI Taxonomy" id="1314800"/>
    <lineage>
        <taxon>Eukaryota</taxon>
        <taxon>Fungi</taxon>
        <taxon>Dikarya</taxon>
        <taxon>Basidiomycota</taxon>
        <taxon>Agaricomycotina</taxon>
        <taxon>Agaricomycetes</taxon>
        <taxon>Agaricomycetidae</taxon>
        <taxon>Boletales</taxon>
        <taxon>Suillineae</taxon>
        <taxon>Rhizopogonaceae</taxon>
        <taxon>Rhizopogon</taxon>
    </lineage>
</organism>
<gene>
    <name evidence="2" type="ORF">K503DRAFT_623333</name>
</gene>
<dbReference type="SUPFAM" id="SSF56112">
    <property type="entry name" value="Protein kinase-like (PK-like)"/>
    <property type="match status" value="1"/>
</dbReference>
<keyword evidence="2" id="KW-0808">Transferase</keyword>
<dbReference type="Pfam" id="PF07714">
    <property type="entry name" value="PK_Tyr_Ser-Thr"/>
    <property type="match status" value="1"/>
</dbReference>
<proteinExistence type="predicted"/>
<dbReference type="AlphaFoldDB" id="A0A1B7MI85"/>
<protein>
    <submittedName>
        <fullName evidence="2">Kinase-like protein</fullName>
    </submittedName>
</protein>
<dbReference type="PANTHER" id="PTHR44329:SF214">
    <property type="entry name" value="PROTEIN KINASE DOMAIN-CONTAINING PROTEIN"/>
    <property type="match status" value="1"/>
</dbReference>
<dbReference type="EMBL" id="KV449052">
    <property type="protein sequence ID" value="OAX32305.1"/>
    <property type="molecule type" value="Genomic_DNA"/>
</dbReference>
<dbReference type="PROSITE" id="PS00109">
    <property type="entry name" value="PROTEIN_KINASE_TYR"/>
    <property type="match status" value="1"/>
</dbReference>
<evidence type="ECO:0000313" key="2">
    <source>
        <dbReference type="EMBL" id="OAX32305.1"/>
    </source>
</evidence>
<dbReference type="STRING" id="1314800.A0A1B7MI85"/>
<dbReference type="PANTHER" id="PTHR44329">
    <property type="entry name" value="SERINE/THREONINE-PROTEIN KINASE TNNI3K-RELATED"/>
    <property type="match status" value="1"/>
</dbReference>
<dbReference type="PIRSF" id="PIRSF000654">
    <property type="entry name" value="Integrin-linked_kinase"/>
    <property type="match status" value="1"/>
</dbReference>
<accession>A0A1B7MI85</accession>